<dbReference type="AlphaFoldDB" id="A0A1J5IZD8"/>
<dbReference type="EC" id="3.6.1.9" evidence="3"/>
<dbReference type="PIRSF" id="PIRSF006305">
    <property type="entry name" value="Maf"/>
    <property type="match status" value="1"/>
</dbReference>
<comment type="subcellular location">
    <subcellularLocation>
        <location evidence="3">Cytoplasm</location>
    </subcellularLocation>
</comment>
<evidence type="ECO:0000256" key="2">
    <source>
        <dbReference type="ARBA" id="ARBA00022801"/>
    </source>
</evidence>
<reference evidence="4" key="1">
    <citation type="journal article" date="2016" name="Environ. Microbiol.">
        <title>Genomic resolution of a cold subsurface aquifer community provides metabolic insights for novel microbes adapted to high CO concentrations.</title>
        <authorList>
            <person name="Probst A.J."/>
            <person name="Castelle C.J."/>
            <person name="Singh A."/>
            <person name="Brown C.T."/>
            <person name="Anantharaman K."/>
            <person name="Sharon I."/>
            <person name="Hug L.A."/>
            <person name="Burstein D."/>
            <person name="Emerson J.B."/>
            <person name="Thomas B.C."/>
            <person name="Banfield J.F."/>
        </authorList>
    </citation>
    <scope>NUCLEOTIDE SEQUENCE [LARGE SCALE GENOMIC DNA]</scope>
    <source>
        <strain evidence="4">CG2_30_54_11</strain>
    </source>
</reference>
<dbReference type="GO" id="GO:0005737">
    <property type="term" value="C:cytoplasm"/>
    <property type="evidence" value="ECO:0007669"/>
    <property type="project" value="UniProtKB-SubCell"/>
</dbReference>
<keyword evidence="3" id="KW-0963">Cytoplasm</keyword>
<dbReference type="PANTHER" id="PTHR43213:SF5">
    <property type="entry name" value="BIFUNCTIONAL DTTP_UTP PYROPHOSPHATASE_METHYLTRANSFERASE PROTEIN-RELATED"/>
    <property type="match status" value="1"/>
</dbReference>
<dbReference type="PANTHER" id="PTHR43213">
    <property type="entry name" value="BIFUNCTIONAL DTTP/UTP PYROPHOSPHATASE/METHYLTRANSFERASE PROTEIN-RELATED"/>
    <property type="match status" value="1"/>
</dbReference>
<dbReference type="HAMAP" id="MF_00528">
    <property type="entry name" value="Maf"/>
    <property type="match status" value="1"/>
</dbReference>
<accession>A0A1J5IZD8</accession>
<organism evidence="4 5">
    <name type="scientific">Candidatus Wirthbacteria bacterium CG2_30_54_11</name>
    <dbReference type="NCBI Taxonomy" id="1817892"/>
    <lineage>
        <taxon>Bacteria</taxon>
        <taxon>Candidatus Wirthbacteria</taxon>
    </lineage>
</organism>
<dbReference type="CDD" id="cd00555">
    <property type="entry name" value="Maf"/>
    <property type="match status" value="1"/>
</dbReference>
<name>A0A1J5IZD8_9BACT</name>
<dbReference type="InterPro" id="IPR029001">
    <property type="entry name" value="ITPase-like_fam"/>
</dbReference>
<protein>
    <recommendedName>
        <fullName evidence="3">dTTP/UTP pyrophosphatase</fullName>
        <shortName evidence="3">dTTPase/UTPase</shortName>
        <ecNumber evidence="3">3.6.1.9</ecNumber>
    </recommendedName>
    <alternativeName>
        <fullName evidence="3">Nucleoside triphosphate pyrophosphatase</fullName>
    </alternativeName>
    <alternativeName>
        <fullName evidence="3">Nucleotide pyrophosphatase</fullName>
        <shortName evidence="3">Nucleotide PPase</shortName>
    </alternativeName>
</protein>
<feature type="active site" description="Proton acceptor" evidence="3">
    <location>
        <position position="72"/>
    </location>
</feature>
<feature type="site" description="Important for substrate specificity" evidence="3">
    <location>
        <position position="12"/>
    </location>
</feature>
<dbReference type="Proteomes" id="UP000183245">
    <property type="component" value="Unassembled WGS sequence"/>
</dbReference>
<dbReference type="GO" id="GO:0036221">
    <property type="term" value="F:UTP diphosphatase activity"/>
    <property type="evidence" value="ECO:0007669"/>
    <property type="project" value="RHEA"/>
</dbReference>
<dbReference type="Pfam" id="PF02545">
    <property type="entry name" value="Maf"/>
    <property type="match status" value="1"/>
</dbReference>
<comment type="cofactor">
    <cofactor evidence="1 3">
        <name>a divalent metal cation</name>
        <dbReference type="ChEBI" id="CHEBI:60240"/>
    </cofactor>
</comment>
<feature type="site" description="Important for substrate specificity" evidence="3">
    <location>
        <position position="156"/>
    </location>
</feature>
<dbReference type="STRING" id="1817892.AUK40_02710"/>
<dbReference type="SUPFAM" id="SSF52972">
    <property type="entry name" value="ITPase-like"/>
    <property type="match status" value="1"/>
</dbReference>
<comment type="caution">
    <text evidence="3">Lacks conserved residue(s) required for the propagation of feature annotation.</text>
</comment>
<dbReference type="Gene3D" id="3.90.950.10">
    <property type="match status" value="1"/>
</dbReference>
<evidence type="ECO:0000313" key="5">
    <source>
        <dbReference type="Proteomes" id="UP000183245"/>
    </source>
</evidence>
<dbReference type="InterPro" id="IPR003697">
    <property type="entry name" value="Maf-like"/>
</dbReference>
<comment type="function">
    <text evidence="3">Nucleoside triphosphate pyrophosphatase that hydrolyzes dTTP and UTP. May have a dual role in cell division arrest and in preventing the incorporation of modified nucleotides into cellular nucleic acids.</text>
</comment>
<evidence type="ECO:0000313" key="4">
    <source>
        <dbReference type="EMBL" id="OIP97646.1"/>
    </source>
</evidence>
<comment type="similarity">
    <text evidence="3">Belongs to the Maf family. YhdE subfamily.</text>
</comment>
<dbReference type="GO" id="GO:0036218">
    <property type="term" value="F:dTTP diphosphatase activity"/>
    <property type="evidence" value="ECO:0007669"/>
    <property type="project" value="RHEA"/>
</dbReference>
<dbReference type="NCBIfam" id="TIGR00172">
    <property type="entry name" value="maf"/>
    <property type="match status" value="1"/>
</dbReference>
<comment type="catalytic activity">
    <reaction evidence="3">
        <text>dTTP + H2O = dTMP + diphosphate + H(+)</text>
        <dbReference type="Rhea" id="RHEA:28534"/>
        <dbReference type="ChEBI" id="CHEBI:15377"/>
        <dbReference type="ChEBI" id="CHEBI:15378"/>
        <dbReference type="ChEBI" id="CHEBI:33019"/>
        <dbReference type="ChEBI" id="CHEBI:37568"/>
        <dbReference type="ChEBI" id="CHEBI:63528"/>
        <dbReference type="EC" id="3.6.1.9"/>
    </reaction>
</comment>
<proteinExistence type="inferred from homology"/>
<gene>
    <name evidence="4" type="ORF">AUK40_02710</name>
</gene>
<feature type="site" description="Important for substrate specificity" evidence="3">
    <location>
        <position position="73"/>
    </location>
</feature>
<sequence length="202" mass="21879">MARLVLASASPRRRELMNLWGVTYRIAPADLDEDRATAELGSFDPSAIAQHLARAKALAVSAEDDEYVIGVDTLVALGDQILGKPVDEADAFAMLHAEQGNAQTVHSGLAVVHRGEVVGDGVEQTIVRMRPVPDEVIWQYIRTEKPFDKAGAYAIQEGAGSFIEGYEGCYNNIVGLPLCLLSAIIKRNYLPLVIPPSLPPRC</sequence>
<dbReference type="EMBL" id="MNZT01000050">
    <property type="protein sequence ID" value="OIP97646.1"/>
    <property type="molecule type" value="Genomic_DNA"/>
</dbReference>
<dbReference type="GO" id="GO:0009117">
    <property type="term" value="P:nucleotide metabolic process"/>
    <property type="evidence" value="ECO:0007669"/>
    <property type="project" value="UniProtKB-KW"/>
</dbReference>
<comment type="caution">
    <text evidence="4">The sequence shown here is derived from an EMBL/GenBank/DDBJ whole genome shotgun (WGS) entry which is preliminary data.</text>
</comment>
<keyword evidence="3" id="KW-0546">Nucleotide metabolism</keyword>
<evidence type="ECO:0000256" key="1">
    <source>
        <dbReference type="ARBA" id="ARBA00001968"/>
    </source>
</evidence>
<evidence type="ECO:0000256" key="3">
    <source>
        <dbReference type="HAMAP-Rule" id="MF_00528"/>
    </source>
</evidence>
<comment type="catalytic activity">
    <reaction evidence="3">
        <text>UTP + H2O = UMP + diphosphate + H(+)</text>
        <dbReference type="Rhea" id="RHEA:29395"/>
        <dbReference type="ChEBI" id="CHEBI:15377"/>
        <dbReference type="ChEBI" id="CHEBI:15378"/>
        <dbReference type="ChEBI" id="CHEBI:33019"/>
        <dbReference type="ChEBI" id="CHEBI:46398"/>
        <dbReference type="ChEBI" id="CHEBI:57865"/>
        <dbReference type="EC" id="3.6.1.9"/>
    </reaction>
</comment>
<keyword evidence="2 3" id="KW-0378">Hydrolase</keyword>